<evidence type="ECO:0000313" key="2">
    <source>
        <dbReference type="Proteomes" id="UP000050996"/>
    </source>
</evidence>
<evidence type="ECO:0000313" key="1">
    <source>
        <dbReference type="EMBL" id="KQL19636.1"/>
    </source>
</evidence>
<gene>
    <name evidence="1" type="ORF">AN957_14390</name>
</gene>
<name>A0A0Q3SIX6_9BACI</name>
<comment type="caution">
    <text evidence="1">The sequence shown here is derived from an EMBL/GenBank/DDBJ whole genome shotgun (WGS) entry which is preliminary data.</text>
</comment>
<dbReference type="EMBL" id="LJIX01000006">
    <property type="protein sequence ID" value="KQL19636.1"/>
    <property type="molecule type" value="Genomic_DNA"/>
</dbReference>
<dbReference type="InterPro" id="IPR021247">
    <property type="entry name" value="DUF2785"/>
</dbReference>
<sequence length="281" mass="32720">MHNTKTKLMQDLIRIQKEHYQLQEGEEVQDFVTQMLQYIGDPQPELRDDLIYTTFQKWIFEMNKFTDEELRNLLSILIDKQHLLYHLGNAGDLTVLTRAFSVLPIALILHRHLKQPFLAFSDFQAVKNALLRFYKEEKDLRGYLPVEGWAHSAAHGADALEELIQCPESDMSLQLEVLDVIKGMLHNGIYIFCDEEDERIASIVDTMIVKNLIPNEKITDWLISLADCADWTRNRDQMIAQINSKNFIRSLYFRREYVSHNNQLAAALLEAEGKLNNFATH</sequence>
<organism evidence="1 2">
    <name type="scientific">Cytobacillus solani</name>
    <dbReference type="NCBI Taxonomy" id="1637975"/>
    <lineage>
        <taxon>Bacteria</taxon>
        <taxon>Bacillati</taxon>
        <taxon>Bacillota</taxon>
        <taxon>Bacilli</taxon>
        <taxon>Bacillales</taxon>
        <taxon>Bacillaceae</taxon>
        <taxon>Cytobacillus</taxon>
    </lineage>
</organism>
<dbReference type="STRING" id="1637975.AN957_14390"/>
<dbReference type="PATRIC" id="fig|1637975.4.peg.2749"/>
<keyword evidence="2" id="KW-1185">Reference proteome</keyword>
<dbReference type="RefSeq" id="WP_056684773.1">
    <property type="nucleotide sequence ID" value="NZ_CP041305.1"/>
</dbReference>
<dbReference type="Proteomes" id="UP000050996">
    <property type="component" value="Unassembled WGS sequence"/>
</dbReference>
<dbReference type="Pfam" id="PF10978">
    <property type="entry name" value="DUF2785"/>
    <property type="match status" value="1"/>
</dbReference>
<dbReference type="AlphaFoldDB" id="A0A0Q3SIX6"/>
<proteinExistence type="predicted"/>
<protein>
    <recommendedName>
        <fullName evidence="3">DUF2785 domain-containing protein</fullName>
    </recommendedName>
</protein>
<accession>A0A0Q3SIX6</accession>
<reference evidence="1 2" key="1">
    <citation type="submission" date="2015-09" db="EMBL/GenBank/DDBJ databases">
        <title>Genome sequencing project for genomic taxonomy and phylogenomics of Bacillus-like bacteria.</title>
        <authorList>
            <person name="Liu B."/>
            <person name="Wang J."/>
            <person name="Zhu Y."/>
            <person name="Liu G."/>
            <person name="Chen Q."/>
            <person name="Chen Z."/>
            <person name="Lan J."/>
            <person name="Che J."/>
            <person name="Ge C."/>
            <person name="Shi H."/>
            <person name="Pan Z."/>
            <person name="Liu X."/>
        </authorList>
    </citation>
    <scope>NUCLEOTIDE SEQUENCE [LARGE SCALE GENOMIC DNA]</scope>
    <source>
        <strain evidence="1 2">FJAT-18043</strain>
    </source>
</reference>
<evidence type="ECO:0008006" key="3">
    <source>
        <dbReference type="Google" id="ProtNLM"/>
    </source>
</evidence>